<feature type="binding site" evidence="10">
    <location>
        <position position="166"/>
    </location>
    <ligand>
        <name>UDP-N-acetyl-alpha-D-glucosamine</name>
        <dbReference type="ChEBI" id="CHEBI:57705"/>
    </ligand>
</feature>
<dbReference type="GO" id="GO:0051301">
    <property type="term" value="P:cell division"/>
    <property type="evidence" value="ECO:0007669"/>
    <property type="project" value="UniProtKB-KW"/>
</dbReference>
<feature type="binding site" evidence="10">
    <location>
        <position position="125"/>
    </location>
    <ligand>
        <name>UDP-N-acetyl-alpha-D-glucosamine</name>
        <dbReference type="ChEBI" id="CHEBI:57705"/>
    </ligand>
</feature>
<name>A0A1I3CT46_9RHOB</name>
<feature type="domain" description="Glycosyltransferase family 28 N-terminal" evidence="11">
    <location>
        <begin position="7"/>
        <end position="139"/>
    </location>
</feature>
<dbReference type="UniPathway" id="UPA00219"/>
<proteinExistence type="inferred from homology"/>
<feature type="binding site" evidence="10">
    <location>
        <position position="193"/>
    </location>
    <ligand>
        <name>UDP-N-acetyl-alpha-D-glucosamine</name>
        <dbReference type="ChEBI" id="CHEBI:57705"/>
    </ligand>
</feature>
<dbReference type="Pfam" id="PF03033">
    <property type="entry name" value="Glyco_transf_28"/>
    <property type="match status" value="1"/>
</dbReference>
<dbReference type="GO" id="GO:0005886">
    <property type="term" value="C:plasma membrane"/>
    <property type="evidence" value="ECO:0007669"/>
    <property type="project" value="UniProtKB-SubCell"/>
</dbReference>
<comment type="similarity">
    <text evidence="10">Belongs to the glycosyltransferase 28 family. MurG subfamily.</text>
</comment>
<dbReference type="SUPFAM" id="SSF53756">
    <property type="entry name" value="UDP-Glycosyltransferase/glycogen phosphorylase"/>
    <property type="match status" value="1"/>
</dbReference>
<dbReference type="InterPro" id="IPR004276">
    <property type="entry name" value="GlycoTrans_28_N"/>
</dbReference>
<keyword evidence="2 10" id="KW-0132">Cell division</keyword>
<comment type="function">
    <text evidence="10">Cell wall formation. Catalyzes the transfer of a GlcNAc subunit on undecaprenyl-pyrophosphoryl-MurNAc-pentapeptide (lipid intermediate I) to form undecaprenyl-pyrophosphoryl-MurNAc-(pentapeptide)GlcNAc (lipid intermediate II).</text>
</comment>
<sequence length="363" mass="37174">MSAPHLVIAAGGTGGHMFPAQALAQEMLRRGWRVSLTTDDRGARYASGFPEAVARVPVRSATFARGGVAAKLAAPVLIGMGVLETLRWFRRDPPAVVAGFGGYPSLPALSAAVLSGRPRLIHEQNGVLGRVNRRFAPRVALVACGTWPLTNAPAGVDARHVGNPIRDAARALAGAPYAPPGDGPLNLLVFGGSQGASALSRLLPEAIGGLPADLRARLRLTQQAREGEAEALSEAYAAQGIPAEVAPFFADMPRRIADAHLVVCRAGASTVAELTAIGRPSILIPYPHAMDDHQSANAKPLAEAGAARLALEAGLTPQALSAHIAAVLGDPARASAMAAAAVALGRPDAAERLADLAQSVAGA</sequence>
<evidence type="ECO:0000256" key="3">
    <source>
        <dbReference type="ARBA" id="ARBA00022676"/>
    </source>
</evidence>
<keyword evidence="6 10" id="KW-0573">Peptidoglycan synthesis</keyword>
<keyword evidence="7 10" id="KW-0472">Membrane</keyword>
<dbReference type="InterPro" id="IPR006009">
    <property type="entry name" value="GlcNAc_MurG"/>
</dbReference>
<dbReference type="EC" id="2.4.1.227" evidence="10"/>
<reference evidence="13 14" key="1">
    <citation type="submission" date="2016-10" db="EMBL/GenBank/DDBJ databases">
        <authorList>
            <person name="de Groot N.N."/>
        </authorList>
    </citation>
    <scope>NUCLEOTIDE SEQUENCE [LARGE SCALE GENOMIC DNA]</scope>
    <source>
        <strain evidence="13 14">CGMCC 1.11030</strain>
    </source>
</reference>
<dbReference type="HAMAP" id="MF_00033">
    <property type="entry name" value="MurG"/>
    <property type="match status" value="1"/>
</dbReference>
<evidence type="ECO:0000256" key="10">
    <source>
        <dbReference type="HAMAP-Rule" id="MF_00033"/>
    </source>
</evidence>
<dbReference type="PANTHER" id="PTHR21015:SF22">
    <property type="entry name" value="GLYCOSYLTRANSFERASE"/>
    <property type="match status" value="1"/>
</dbReference>
<dbReference type="GO" id="GO:0051991">
    <property type="term" value="F:UDP-N-acetyl-D-glucosamine:N-acetylmuramoyl-L-alanyl-D-glutamyl-meso-2,6-diaminopimelyl-D-alanyl-D-alanine-diphosphoundecaprenol 4-beta-N-acetylglucosaminlytransferase activity"/>
    <property type="evidence" value="ECO:0007669"/>
    <property type="project" value="RHEA"/>
</dbReference>
<keyword evidence="5 10" id="KW-0133">Cell shape</keyword>
<dbReference type="GO" id="GO:0050511">
    <property type="term" value="F:undecaprenyldiphospho-muramoylpentapeptide beta-N-acetylglucosaminyltransferase activity"/>
    <property type="evidence" value="ECO:0007669"/>
    <property type="project" value="UniProtKB-UniRule"/>
</dbReference>
<evidence type="ECO:0000259" key="11">
    <source>
        <dbReference type="Pfam" id="PF03033"/>
    </source>
</evidence>
<evidence type="ECO:0000313" key="13">
    <source>
        <dbReference type="EMBL" id="SFH77714.1"/>
    </source>
</evidence>
<comment type="catalytic activity">
    <reaction evidence="10">
        <text>di-trans,octa-cis-undecaprenyl diphospho-N-acetyl-alpha-D-muramoyl-L-alanyl-D-glutamyl-meso-2,6-diaminopimeloyl-D-alanyl-D-alanine + UDP-N-acetyl-alpha-D-glucosamine = di-trans,octa-cis-undecaprenyl diphospho-[N-acetyl-alpha-D-glucosaminyl-(1-&gt;4)]-N-acetyl-alpha-D-muramoyl-L-alanyl-D-glutamyl-meso-2,6-diaminopimeloyl-D-alanyl-D-alanine + UDP + H(+)</text>
        <dbReference type="Rhea" id="RHEA:31227"/>
        <dbReference type="ChEBI" id="CHEBI:15378"/>
        <dbReference type="ChEBI" id="CHEBI:57705"/>
        <dbReference type="ChEBI" id="CHEBI:58223"/>
        <dbReference type="ChEBI" id="CHEBI:61387"/>
        <dbReference type="ChEBI" id="CHEBI:61388"/>
        <dbReference type="EC" id="2.4.1.227"/>
    </reaction>
</comment>
<dbReference type="GO" id="GO:0009252">
    <property type="term" value="P:peptidoglycan biosynthetic process"/>
    <property type="evidence" value="ECO:0007669"/>
    <property type="project" value="UniProtKB-UniRule"/>
</dbReference>
<evidence type="ECO:0000256" key="6">
    <source>
        <dbReference type="ARBA" id="ARBA00022984"/>
    </source>
</evidence>
<evidence type="ECO:0000256" key="7">
    <source>
        <dbReference type="ARBA" id="ARBA00023136"/>
    </source>
</evidence>
<keyword evidence="8 10" id="KW-0131">Cell cycle</keyword>
<protein>
    <recommendedName>
        <fullName evidence="10">UDP-N-acetylglucosamine--N-acetylmuramyl-(pentapeptide) pyrophosphoryl-undecaprenol N-acetylglucosamine transferase</fullName>
        <ecNumber evidence="10">2.4.1.227</ecNumber>
    </recommendedName>
    <alternativeName>
        <fullName evidence="10">Undecaprenyl-PP-MurNAc-pentapeptide-UDPGlcNAc GlcNAc transferase</fullName>
    </alternativeName>
</protein>
<keyword evidence="4 10" id="KW-0808">Transferase</keyword>
<feature type="domain" description="Glycosyl transferase family 28 C-terminal" evidence="12">
    <location>
        <begin position="187"/>
        <end position="353"/>
    </location>
</feature>
<comment type="subcellular location">
    <subcellularLocation>
        <location evidence="10">Cell membrane</location>
        <topology evidence="10">Peripheral membrane protein</topology>
        <orientation evidence="10">Cytoplasmic side</orientation>
    </subcellularLocation>
</comment>
<keyword evidence="1 10" id="KW-1003">Cell membrane</keyword>
<keyword evidence="14" id="KW-1185">Reference proteome</keyword>
<dbReference type="GO" id="GO:0071555">
    <property type="term" value="P:cell wall organization"/>
    <property type="evidence" value="ECO:0007669"/>
    <property type="project" value="UniProtKB-KW"/>
</dbReference>
<dbReference type="EMBL" id="FOQH01000002">
    <property type="protein sequence ID" value="SFH77714.1"/>
    <property type="molecule type" value="Genomic_DNA"/>
</dbReference>
<evidence type="ECO:0000256" key="4">
    <source>
        <dbReference type="ARBA" id="ARBA00022679"/>
    </source>
</evidence>
<evidence type="ECO:0000256" key="2">
    <source>
        <dbReference type="ARBA" id="ARBA00022618"/>
    </source>
</evidence>
<accession>A0A1I3CT46</accession>
<keyword evidence="3 10" id="KW-0328">Glycosyltransferase</keyword>
<dbReference type="Proteomes" id="UP000199377">
    <property type="component" value="Unassembled WGS sequence"/>
</dbReference>
<dbReference type="CDD" id="cd03785">
    <property type="entry name" value="GT28_MurG"/>
    <property type="match status" value="1"/>
</dbReference>
<dbReference type="STRING" id="1114924.SAMN05216258_102198"/>
<dbReference type="OrthoDB" id="9808936at2"/>
<comment type="caution">
    <text evidence="10">Lacks conserved residue(s) required for the propagation of feature annotation.</text>
</comment>
<dbReference type="GO" id="GO:0005975">
    <property type="term" value="P:carbohydrate metabolic process"/>
    <property type="evidence" value="ECO:0007669"/>
    <property type="project" value="InterPro"/>
</dbReference>
<evidence type="ECO:0000256" key="9">
    <source>
        <dbReference type="ARBA" id="ARBA00023316"/>
    </source>
</evidence>
<feature type="binding site" evidence="10">
    <location>
        <begin position="13"/>
        <end position="15"/>
    </location>
    <ligand>
        <name>UDP-N-acetyl-alpha-D-glucosamine</name>
        <dbReference type="ChEBI" id="CHEBI:57705"/>
    </ligand>
</feature>
<feature type="binding site" evidence="10">
    <location>
        <position position="294"/>
    </location>
    <ligand>
        <name>UDP-N-acetyl-alpha-D-glucosamine</name>
        <dbReference type="ChEBI" id="CHEBI:57705"/>
    </ligand>
</feature>
<gene>
    <name evidence="10" type="primary">murG</name>
    <name evidence="13" type="ORF">SAMN05216258_102198</name>
</gene>
<evidence type="ECO:0000259" key="12">
    <source>
        <dbReference type="Pfam" id="PF04101"/>
    </source>
</evidence>
<dbReference type="InterPro" id="IPR007235">
    <property type="entry name" value="Glyco_trans_28_C"/>
</dbReference>
<dbReference type="GO" id="GO:0008360">
    <property type="term" value="P:regulation of cell shape"/>
    <property type="evidence" value="ECO:0007669"/>
    <property type="project" value="UniProtKB-KW"/>
</dbReference>
<dbReference type="PANTHER" id="PTHR21015">
    <property type="entry name" value="UDP-N-ACETYLGLUCOSAMINE--N-ACETYLMURAMYL-(PENTAPEPTIDE) PYROPHOSPHORYL-UNDECAPRENOL N-ACETYLGLUCOSAMINE TRANSFERASE 1"/>
    <property type="match status" value="1"/>
</dbReference>
<evidence type="ECO:0000313" key="14">
    <source>
        <dbReference type="Proteomes" id="UP000199377"/>
    </source>
</evidence>
<dbReference type="Gene3D" id="3.40.50.2000">
    <property type="entry name" value="Glycogen Phosphorylase B"/>
    <property type="match status" value="2"/>
</dbReference>
<dbReference type="RefSeq" id="WP_092858071.1">
    <property type="nucleotide sequence ID" value="NZ_FOQH01000002.1"/>
</dbReference>
<keyword evidence="9 10" id="KW-0961">Cell wall biogenesis/degradation</keyword>
<dbReference type="AlphaFoldDB" id="A0A1I3CT46"/>
<evidence type="ECO:0000256" key="5">
    <source>
        <dbReference type="ARBA" id="ARBA00022960"/>
    </source>
</evidence>
<evidence type="ECO:0000256" key="8">
    <source>
        <dbReference type="ARBA" id="ARBA00023306"/>
    </source>
</evidence>
<dbReference type="Pfam" id="PF04101">
    <property type="entry name" value="Glyco_tran_28_C"/>
    <property type="match status" value="1"/>
</dbReference>
<organism evidence="13 14">
    <name type="scientific">Albimonas pacifica</name>
    <dbReference type="NCBI Taxonomy" id="1114924"/>
    <lineage>
        <taxon>Bacteria</taxon>
        <taxon>Pseudomonadati</taxon>
        <taxon>Pseudomonadota</taxon>
        <taxon>Alphaproteobacteria</taxon>
        <taxon>Rhodobacterales</taxon>
        <taxon>Paracoccaceae</taxon>
        <taxon>Albimonas</taxon>
    </lineage>
</organism>
<evidence type="ECO:0000256" key="1">
    <source>
        <dbReference type="ARBA" id="ARBA00022475"/>
    </source>
</evidence>
<comment type="pathway">
    <text evidence="10">Cell wall biogenesis; peptidoglycan biosynthesis.</text>
</comment>